<reference evidence="8" key="1">
    <citation type="journal article" date="2019" name="Gigascience">
        <title>De novo genome assembly of the endangered Acer yangbiense, a plant species with extremely small populations endemic to Yunnan Province, China.</title>
        <authorList>
            <person name="Yang J."/>
            <person name="Wariss H.M."/>
            <person name="Tao L."/>
            <person name="Zhang R."/>
            <person name="Yun Q."/>
            <person name="Hollingsworth P."/>
            <person name="Dao Z."/>
            <person name="Luo G."/>
            <person name="Guo H."/>
            <person name="Ma Y."/>
            <person name="Sun W."/>
        </authorList>
    </citation>
    <scope>NUCLEOTIDE SEQUENCE [LARGE SCALE GENOMIC DNA]</scope>
    <source>
        <strain evidence="8">cv. Malutang</strain>
    </source>
</reference>
<feature type="compositionally biased region" description="Gly residues" evidence="4">
    <location>
        <begin position="142"/>
        <end position="173"/>
    </location>
</feature>
<keyword evidence="1" id="KW-0677">Repeat</keyword>
<feature type="compositionally biased region" description="Pro residues" evidence="4">
    <location>
        <begin position="452"/>
        <end position="461"/>
    </location>
</feature>
<feature type="compositionally biased region" description="Low complexity" evidence="4">
    <location>
        <begin position="41"/>
        <end position="52"/>
    </location>
</feature>
<evidence type="ECO:0000313" key="7">
    <source>
        <dbReference type="EMBL" id="TXG71563.1"/>
    </source>
</evidence>
<feature type="region of interest" description="Disordered" evidence="4">
    <location>
        <begin position="706"/>
        <end position="756"/>
    </location>
</feature>
<keyword evidence="2 3" id="KW-0694">RNA-binding</keyword>
<feature type="region of interest" description="Disordered" evidence="4">
    <location>
        <begin position="41"/>
        <end position="210"/>
    </location>
</feature>
<dbReference type="InterPro" id="IPR000504">
    <property type="entry name" value="RRM_dom"/>
</dbReference>
<dbReference type="SMART" id="SM00456">
    <property type="entry name" value="WW"/>
    <property type="match status" value="1"/>
</dbReference>
<evidence type="ECO:0000259" key="6">
    <source>
        <dbReference type="PROSITE" id="PS50102"/>
    </source>
</evidence>
<dbReference type="PROSITE" id="PS50020">
    <property type="entry name" value="WW_DOMAIN_2"/>
    <property type="match status" value="1"/>
</dbReference>
<accession>A0A5C7IQ98</accession>
<dbReference type="FunFam" id="3.30.70.330:FF:000374">
    <property type="entry name" value="Flowering time control protein FCA"/>
    <property type="match status" value="1"/>
</dbReference>
<dbReference type="PROSITE" id="PS50102">
    <property type="entry name" value="RRM"/>
    <property type="match status" value="2"/>
</dbReference>
<dbReference type="OrthoDB" id="410044at2759"/>
<dbReference type="SUPFAM" id="SSF54928">
    <property type="entry name" value="RNA-binding domain, RBD"/>
    <property type="match status" value="2"/>
</dbReference>
<feature type="compositionally biased region" description="Low complexity" evidence="4">
    <location>
        <begin position="665"/>
        <end position="685"/>
    </location>
</feature>
<feature type="domain" description="RRM" evidence="6">
    <location>
        <begin position="351"/>
        <end position="431"/>
    </location>
</feature>
<organism evidence="7 8">
    <name type="scientific">Acer yangbiense</name>
    <dbReference type="NCBI Taxonomy" id="1000413"/>
    <lineage>
        <taxon>Eukaryota</taxon>
        <taxon>Viridiplantae</taxon>
        <taxon>Streptophyta</taxon>
        <taxon>Embryophyta</taxon>
        <taxon>Tracheophyta</taxon>
        <taxon>Spermatophyta</taxon>
        <taxon>Magnoliopsida</taxon>
        <taxon>eudicotyledons</taxon>
        <taxon>Gunneridae</taxon>
        <taxon>Pentapetalae</taxon>
        <taxon>rosids</taxon>
        <taxon>malvids</taxon>
        <taxon>Sapindales</taxon>
        <taxon>Sapindaceae</taxon>
        <taxon>Hippocastanoideae</taxon>
        <taxon>Acereae</taxon>
        <taxon>Acer</taxon>
    </lineage>
</organism>
<sequence length="922" mass="99917">MSWRSRLDPCPKPIIGWIELAFNTLNPKLEVKLEKHRGDRYYGNSNNSGYNSHNDDNVNGNGSHSHDSHYNNSRHNRPSRFSDGPISRYNNSSSNEESYQYDRRRSPSEFRVAGAGGGGGGGGGGRGGQGHRPFDSPPSHGPAGGGEVGGGGGFRPMGGDGAGMFRPMGGGFGQSYQMPSPSPPVPQLSGQKRGFQGRGGPSPDSTDGGNFAKLFVGSVPKTATEEDIRPLFEDHGLVIEVALIKDKRTGQQQELSNYGFARHSVVLFALEDVGSVIDLMVLSLPSLCEYVMIYQSVWISEGCCFIKYATSEEADRAIRALHNQHTLPGGVGPIQVRYADGERERLGAVEYKLFVGSLYKQATEKEVEEIFSPYGRVEDVYLMRDELKQSRGCGFVKYSHRDMALAAINALNGIYTMEGCDQPLTVRFADPKRPRPGDSRNPAFGGPGFGPRFPPPGPRPAPSFGDPMGDRIPPHAWHPMSPQNMGPSSNPGIRGFGNQLPPRSGDLAIHSNMGGPLGGHGGPADGPFLGLTVSSSTSSATQQSFNPPLPQVPSLGQHISPLQKPHQSPQHMPPSLQFQPGQAPPYSQTQTPPVGQLQIPNQTPFGQALPSQHLPGMSGPLSASHSRIQQIPSSATALQTPPNINLQSSSLSTPTNQQQLPASVQQQMLQPLQQSPPSQLAQMLSQQTQTLQASFQSSQQAFSQLQQQVQLRHPSNQNLALQQSSRATKQQSQWPGISPQTAASTPASTQAVDVPSSTSAASAVPVISQTAAPVKCNWTEHTSPDGYKYYYNNMTGESKWEKPEELASFEQQKQQQKPPVQQPQTQSHPQVLPAQQAPQTQQVLQTQLRHQQQQQLQQPFPSTYPASGARGQHNPQELGYGQFPVAAGAVNDPTRFQQVGLQAAPEWMWKNKPSGLNHFHWL</sequence>
<evidence type="ECO:0000259" key="5">
    <source>
        <dbReference type="PROSITE" id="PS50020"/>
    </source>
</evidence>
<feature type="compositionally biased region" description="Polar residues" evidence="4">
    <location>
        <begin position="481"/>
        <end position="491"/>
    </location>
</feature>
<gene>
    <name evidence="7" type="ORF">EZV62_000142</name>
</gene>
<feature type="region of interest" description="Disordered" evidence="4">
    <location>
        <begin position="428"/>
        <end position="685"/>
    </location>
</feature>
<feature type="compositionally biased region" description="Low complexity" evidence="4">
    <location>
        <begin position="525"/>
        <end position="544"/>
    </location>
</feature>
<feature type="compositionally biased region" description="Basic and acidic residues" evidence="4">
    <location>
        <begin position="429"/>
        <end position="438"/>
    </location>
</feature>
<evidence type="ECO:0000256" key="2">
    <source>
        <dbReference type="ARBA" id="ARBA00022884"/>
    </source>
</evidence>
<dbReference type="InterPro" id="IPR036020">
    <property type="entry name" value="WW_dom_sf"/>
</dbReference>
<dbReference type="SUPFAM" id="SSF51045">
    <property type="entry name" value="WW domain"/>
    <property type="match status" value="1"/>
</dbReference>
<dbReference type="Pfam" id="PF00076">
    <property type="entry name" value="RRM_1"/>
    <property type="match status" value="2"/>
</dbReference>
<feature type="domain" description="RRM" evidence="6">
    <location>
        <begin position="212"/>
        <end position="341"/>
    </location>
</feature>
<feature type="region of interest" description="Disordered" evidence="4">
    <location>
        <begin position="801"/>
        <end position="880"/>
    </location>
</feature>
<dbReference type="EMBL" id="VAHF01000001">
    <property type="protein sequence ID" value="TXG71563.1"/>
    <property type="molecule type" value="Genomic_DNA"/>
</dbReference>
<feature type="compositionally biased region" description="Low complexity" evidence="4">
    <location>
        <begin position="738"/>
        <end position="756"/>
    </location>
</feature>
<evidence type="ECO:0000256" key="1">
    <source>
        <dbReference type="ARBA" id="ARBA00022737"/>
    </source>
</evidence>
<feature type="compositionally biased region" description="Polar residues" evidence="4">
    <location>
        <begin position="565"/>
        <end position="605"/>
    </location>
</feature>
<feature type="compositionally biased region" description="Gly residues" evidence="4">
    <location>
        <begin position="114"/>
        <end position="130"/>
    </location>
</feature>
<feature type="domain" description="WW" evidence="5">
    <location>
        <begin position="772"/>
        <end position="805"/>
    </location>
</feature>
<name>A0A5C7IQ98_9ROSI</name>
<comment type="caution">
    <text evidence="7">The sequence shown here is derived from an EMBL/GenBank/DDBJ whole genome shotgun (WGS) entry which is preliminary data.</text>
</comment>
<dbReference type="Gene3D" id="2.20.70.10">
    <property type="match status" value="1"/>
</dbReference>
<dbReference type="Gene3D" id="3.30.70.330">
    <property type="match status" value="2"/>
</dbReference>
<feature type="compositionally biased region" description="Gly residues" evidence="4">
    <location>
        <begin position="515"/>
        <end position="524"/>
    </location>
</feature>
<proteinExistence type="predicted"/>
<dbReference type="AlphaFoldDB" id="A0A5C7IQ98"/>
<feature type="compositionally biased region" description="Polar residues" evidence="4">
    <location>
        <begin position="621"/>
        <end position="664"/>
    </location>
</feature>
<dbReference type="PANTHER" id="PTHR24012">
    <property type="entry name" value="RNA BINDING PROTEIN"/>
    <property type="match status" value="1"/>
</dbReference>
<evidence type="ECO:0000256" key="3">
    <source>
        <dbReference type="PROSITE-ProRule" id="PRU00176"/>
    </source>
</evidence>
<feature type="compositionally biased region" description="Low complexity" evidence="4">
    <location>
        <begin position="811"/>
        <end position="859"/>
    </location>
</feature>
<protein>
    <recommendedName>
        <fullName evidence="9">Flowering time control protein FCA</fullName>
    </recommendedName>
</protein>
<dbReference type="InterPro" id="IPR012677">
    <property type="entry name" value="Nucleotide-bd_a/b_plait_sf"/>
</dbReference>
<keyword evidence="8" id="KW-1185">Reference proteome</keyword>
<dbReference type="GO" id="GO:0003723">
    <property type="term" value="F:RNA binding"/>
    <property type="evidence" value="ECO:0007669"/>
    <property type="project" value="UniProtKB-UniRule"/>
</dbReference>
<evidence type="ECO:0000256" key="4">
    <source>
        <dbReference type="SAM" id="MobiDB-lite"/>
    </source>
</evidence>
<evidence type="ECO:0008006" key="9">
    <source>
        <dbReference type="Google" id="ProtNLM"/>
    </source>
</evidence>
<dbReference type="Proteomes" id="UP000323000">
    <property type="component" value="Chromosome 1"/>
</dbReference>
<dbReference type="SMART" id="SM00360">
    <property type="entry name" value="RRM"/>
    <property type="match status" value="2"/>
</dbReference>
<feature type="compositionally biased region" description="Polar residues" evidence="4">
    <location>
        <begin position="713"/>
        <end position="735"/>
    </location>
</feature>
<evidence type="ECO:0000313" key="8">
    <source>
        <dbReference type="Proteomes" id="UP000323000"/>
    </source>
</evidence>
<dbReference type="InterPro" id="IPR035979">
    <property type="entry name" value="RBD_domain_sf"/>
</dbReference>
<dbReference type="Pfam" id="PF00397">
    <property type="entry name" value="WW"/>
    <property type="match status" value="1"/>
</dbReference>
<dbReference type="InterPro" id="IPR001202">
    <property type="entry name" value="WW_dom"/>
</dbReference>
<dbReference type="CDD" id="cd00201">
    <property type="entry name" value="WW"/>
    <property type="match status" value="1"/>
</dbReference>